<name>A0ACC3C4X5_PYRYE</name>
<proteinExistence type="predicted"/>
<sequence>MPVGEHIVVVGDPGAGKSTLLSTLCGRTGLFKSGISVGRGLTDRLRSEVVDGRLYSDTPGLNDPLMEQAAADAIAGAIQLGGNIKLVFVLTVESGRARQSNLDTIQRVLDALIEVGHDVRGRYTILFNKMTPDEMAISDVLLSESIPLLHTSEPGSNPYEVGKMLAIPRMSSVADVQDKMLPPELRREVEGVIEGVPAIPILKGTVVCMDSLEQRHEQAVRKLERSHHEDLSQQKQKIDADHEARLAAGVRSGGGRTSSSSPRRRRKSQGPWQSTGGGVCHS</sequence>
<reference evidence="1" key="1">
    <citation type="submission" date="2019-11" db="EMBL/GenBank/DDBJ databases">
        <title>Nori genome reveals adaptations in red seaweeds to the harsh intertidal environment.</title>
        <authorList>
            <person name="Wang D."/>
            <person name="Mao Y."/>
        </authorList>
    </citation>
    <scope>NUCLEOTIDE SEQUENCE</scope>
    <source>
        <tissue evidence="1">Gametophyte</tissue>
    </source>
</reference>
<evidence type="ECO:0000313" key="2">
    <source>
        <dbReference type="Proteomes" id="UP000798662"/>
    </source>
</evidence>
<evidence type="ECO:0000313" key="1">
    <source>
        <dbReference type="EMBL" id="KAK1864843.1"/>
    </source>
</evidence>
<gene>
    <name evidence="1" type="ORF">I4F81_007380</name>
</gene>
<keyword evidence="2" id="KW-1185">Reference proteome</keyword>
<dbReference type="EMBL" id="CM020619">
    <property type="protein sequence ID" value="KAK1864843.1"/>
    <property type="molecule type" value="Genomic_DNA"/>
</dbReference>
<protein>
    <submittedName>
        <fullName evidence="1">Uncharacterized protein</fullName>
    </submittedName>
</protein>
<dbReference type="Proteomes" id="UP000798662">
    <property type="component" value="Chromosome 2"/>
</dbReference>
<organism evidence="1 2">
    <name type="scientific">Pyropia yezoensis</name>
    <name type="common">Susabi-nori</name>
    <name type="synonym">Porphyra yezoensis</name>
    <dbReference type="NCBI Taxonomy" id="2788"/>
    <lineage>
        <taxon>Eukaryota</taxon>
        <taxon>Rhodophyta</taxon>
        <taxon>Bangiophyceae</taxon>
        <taxon>Bangiales</taxon>
        <taxon>Bangiaceae</taxon>
        <taxon>Pyropia</taxon>
    </lineage>
</organism>
<accession>A0ACC3C4X5</accession>
<comment type="caution">
    <text evidence="1">The sequence shown here is derived from an EMBL/GenBank/DDBJ whole genome shotgun (WGS) entry which is preliminary data.</text>
</comment>